<dbReference type="AlphaFoldDB" id="A0A9P7JCW2"/>
<dbReference type="RefSeq" id="XP_041192189.1">
    <property type="nucleotide sequence ID" value="XM_041335840.1"/>
</dbReference>
<reference evidence="3" key="1">
    <citation type="journal article" date="2020" name="New Phytol.">
        <title>Comparative genomics reveals dynamic genome evolution in host specialist ectomycorrhizal fungi.</title>
        <authorList>
            <person name="Lofgren L.A."/>
            <person name="Nguyen N.H."/>
            <person name="Vilgalys R."/>
            <person name="Ruytinx J."/>
            <person name="Liao H.L."/>
            <person name="Branco S."/>
            <person name="Kuo A."/>
            <person name="LaButti K."/>
            <person name="Lipzen A."/>
            <person name="Andreopoulos W."/>
            <person name="Pangilinan J."/>
            <person name="Riley R."/>
            <person name="Hundley H."/>
            <person name="Na H."/>
            <person name="Barry K."/>
            <person name="Grigoriev I.V."/>
            <person name="Stajich J.E."/>
            <person name="Kennedy P.G."/>
        </authorList>
    </citation>
    <scope>NUCLEOTIDE SEQUENCE</scope>
    <source>
        <strain evidence="3">MN1</strain>
    </source>
</reference>
<proteinExistence type="predicted"/>
<organism evidence="3 4">
    <name type="scientific">Suillus subaureus</name>
    <dbReference type="NCBI Taxonomy" id="48587"/>
    <lineage>
        <taxon>Eukaryota</taxon>
        <taxon>Fungi</taxon>
        <taxon>Dikarya</taxon>
        <taxon>Basidiomycota</taxon>
        <taxon>Agaricomycotina</taxon>
        <taxon>Agaricomycetes</taxon>
        <taxon>Agaricomycetidae</taxon>
        <taxon>Boletales</taxon>
        <taxon>Suillineae</taxon>
        <taxon>Suillaceae</taxon>
        <taxon>Suillus</taxon>
    </lineage>
</organism>
<comment type="caution">
    <text evidence="3">The sequence shown here is derived from an EMBL/GenBank/DDBJ whole genome shotgun (WGS) entry which is preliminary data.</text>
</comment>
<evidence type="ECO:0000256" key="1">
    <source>
        <dbReference type="ARBA" id="ARBA00022737"/>
    </source>
</evidence>
<accession>A0A9P7JCW2</accession>
<dbReference type="EMBL" id="JABBWG010000019">
    <property type="protein sequence ID" value="KAG1815052.1"/>
    <property type="molecule type" value="Genomic_DNA"/>
</dbReference>
<dbReference type="Proteomes" id="UP000807769">
    <property type="component" value="Unassembled WGS sequence"/>
</dbReference>
<keyword evidence="4" id="KW-1185">Reference proteome</keyword>
<evidence type="ECO:0000313" key="4">
    <source>
        <dbReference type="Proteomes" id="UP000807769"/>
    </source>
</evidence>
<dbReference type="Pfam" id="PF24883">
    <property type="entry name" value="NPHP3_N"/>
    <property type="match status" value="1"/>
</dbReference>
<evidence type="ECO:0000259" key="2">
    <source>
        <dbReference type="Pfam" id="PF24883"/>
    </source>
</evidence>
<evidence type="ECO:0000313" key="3">
    <source>
        <dbReference type="EMBL" id="KAG1815052.1"/>
    </source>
</evidence>
<dbReference type="InterPro" id="IPR056884">
    <property type="entry name" value="NPHP3-like_N"/>
</dbReference>
<feature type="domain" description="Nephrocystin 3-like N-terminal" evidence="2">
    <location>
        <begin position="17"/>
        <end position="125"/>
    </location>
</feature>
<gene>
    <name evidence="3" type="ORF">BJ212DRAFT_1359146</name>
</gene>
<keyword evidence="1" id="KW-0677">Repeat</keyword>
<sequence>MRLLKVTEPTNIKMRLAGTFFFSRKHTKRSTSGNFRSVQKDVHKAIHENPAVQDPDKSLHDQMKALFHRPLWHLRFRLSGCLPPVFVINGLDECEPKVVADLISLLGEVLRDPELPVIHILLTSRLEEHIRKAIQTEEMRLLVCEIPDVRALSGAGGVESKYDTGDPVVTKTPLRARMTLAFVKVLSASARVRDARGVG</sequence>
<protein>
    <recommendedName>
        <fullName evidence="2">Nephrocystin 3-like N-terminal domain-containing protein</fullName>
    </recommendedName>
</protein>
<dbReference type="GeneID" id="64629857"/>
<name>A0A9P7JCW2_9AGAM</name>
<dbReference type="OrthoDB" id="4760524at2759"/>